<keyword evidence="2" id="KW-1185">Reference proteome</keyword>
<comment type="caution">
    <text evidence="1">The sequence shown here is derived from an EMBL/GenBank/DDBJ whole genome shotgun (WGS) entry which is preliminary data.</text>
</comment>
<evidence type="ECO:0000313" key="2">
    <source>
        <dbReference type="Proteomes" id="UP000307999"/>
    </source>
</evidence>
<dbReference type="EMBL" id="SWDB01000011">
    <property type="protein sequence ID" value="TKB45860.1"/>
    <property type="molecule type" value="Genomic_DNA"/>
</dbReference>
<dbReference type="InterPro" id="IPR021379">
    <property type="entry name" value="DUF3012"/>
</dbReference>
<dbReference type="Proteomes" id="UP000307999">
    <property type="component" value="Unassembled WGS sequence"/>
</dbReference>
<protein>
    <submittedName>
        <fullName evidence="1">DUF3012 domain-containing protein</fullName>
    </submittedName>
</protein>
<dbReference type="OrthoDB" id="5609437at2"/>
<dbReference type="RefSeq" id="WP_136735255.1">
    <property type="nucleotide sequence ID" value="NZ_SWDB01000011.1"/>
</dbReference>
<gene>
    <name evidence="1" type="ORF">E8M12_06330</name>
</gene>
<dbReference type="AlphaFoldDB" id="A0A4U1B7D6"/>
<evidence type="ECO:0000313" key="1">
    <source>
        <dbReference type="EMBL" id="TKB45860.1"/>
    </source>
</evidence>
<name>A0A4U1B7D6_9GAMM</name>
<accession>A0A4U1B7D6</accession>
<proteinExistence type="predicted"/>
<sequence length="61" mass="6811">MNKILLALIAGLFMVGCQPKVGSDEWCAKMKEKPKADWSANEAADYAEHCVLDQKPDEEDQ</sequence>
<organism evidence="1 2">
    <name type="scientific">Thalassotalea mangrovi</name>
    <dbReference type="NCBI Taxonomy" id="2572245"/>
    <lineage>
        <taxon>Bacteria</taxon>
        <taxon>Pseudomonadati</taxon>
        <taxon>Pseudomonadota</taxon>
        <taxon>Gammaproteobacteria</taxon>
        <taxon>Alteromonadales</taxon>
        <taxon>Colwelliaceae</taxon>
        <taxon>Thalassotalea</taxon>
    </lineage>
</organism>
<reference evidence="1 2" key="1">
    <citation type="submission" date="2019-04" db="EMBL/GenBank/DDBJ databases">
        <title>Thalassotalea guangxiensis sp. nov., isolated from sediment of the coastal wetland.</title>
        <authorList>
            <person name="Zheng S."/>
            <person name="Zhang D."/>
        </authorList>
    </citation>
    <scope>NUCLEOTIDE SEQUENCE [LARGE SCALE GENOMIC DNA]</scope>
    <source>
        <strain evidence="1 2">ZS-4</strain>
    </source>
</reference>
<dbReference type="PROSITE" id="PS51257">
    <property type="entry name" value="PROKAR_LIPOPROTEIN"/>
    <property type="match status" value="1"/>
</dbReference>
<dbReference type="Pfam" id="PF11216">
    <property type="entry name" value="DUF3012"/>
    <property type="match status" value="1"/>
</dbReference>